<gene>
    <name evidence="9" type="ORF">SAMN04488092_10326</name>
</gene>
<comment type="subcellular location">
    <subcellularLocation>
        <location evidence="1 7">Cell inner membrane</location>
        <topology evidence="1 7">Multi-pass membrane protein</topology>
    </subcellularLocation>
</comment>
<feature type="transmembrane region" description="Helical" evidence="7">
    <location>
        <begin position="219"/>
        <end position="237"/>
    </location>
</feature>
<evidence type="ECO:0000256" key="5">
    <source>
        <dbReference type="ARBA" id="ARBA00022989"/>
    </source>
</evidence>
<comment type="subunit">
    <text evidence="7">The complex comprises the extracytoplasmic solute receptor protein and the two transmembrane proteins.</text>
</comment>
<dbReference type="EMBL" id="FOEP01000003">
    <property type="protein sequence ID" value="SEP93244.1"/>
    <property type="molecule type" value="Genomic_DNA"/>
</dbReference>
<feature type="transmembrane region" description="Helical" evidence="7">
    <location>
        <begin position="401"/>
        <end position="422"/>
    </location>
</feature>
<dbReference type="OrthoDB" id="9790209at2"/>
<dbReference type="InterPro" id="IPR004681">
    <property type="entry name" value="TRAP_DctM"/>
</dbReference>
<evidence type="ECO:0000313" key="9">
    <source>
        <dbReference type="EMBL" id="SEP93244.1"/>
    </source>
</evidence>
<comment type="function">
    <text evidence="7">Part of the tripartite ATP-independent periplasmic (TRAP) transport system.</text>
</comment>
<evidence type="ECO:0000256" key="1">
    <source>
        <dbReference type="ARBA" id="ARBA00004429"/>
    </source>
</evidence>
<dbReference type="NCBIfam" id="TIGR00786">
    <property type="entry name" value="dctM"/>
    <property type="match status" value="1"/>
</dbReference>
<feature type="transmembrane region" description="Helical" evidence="7">
    <location>
        <begin position="244"/>
        <end position="263"/>
    </location>
</feature>
<dbReference type="AlphaFoldDB" id="A0A1H9BWI0"/>
<dbReference type="GO" id="GO:0022857">
    <property type="term" value="F:transmembrane transporter activity"/>
    <property type="evidence" value="ECO:0007669"/>
    <property type="project" value="UniProtKB-UniRule"/>
</dbReference>
<evidence type="ECO:0000256" key="7">
    <source>
        <dbReference type="RuleBase" id="RU369079"/>
    </source>
</evidence>
<keyword evidence="4 7" id="KW-0812">Transmembrane</keyword>
<feature type="transmembrane region" description="Helical" evidence="7">
    <location>
        <begin position="95"/>
        <end position="125"/>
    </location>
</feature>
<keyword evidence="3 7" id="KW-0997">Cell inner membrane</keyword>
<dbReference type="RefSeq" id="WP_090268758.1">
    <property type="nucleotide sequence ID" value="NZ_FOEP01000003.1"/>
</dbReference>
<dbReference type="STRING" id="657014.SAMN04488092_10326"/>
<feature type="domain" description="TRAP C4-dicarboxylate transport system permease DctM subunit" evidence="8">
    <location>
        <begin position="9"/>
        <end position="418"/>
    </location>
</feature>
<dbReference type="GO" id="GO:0005886">
    <property type="term" value="C:plasma membrane"/>
    <property type="evidence" value="ECO:0007669"/>
    <property type="project" value="UniProtKB-SubCell"/>
</dbReference>
<keyword evidence="6 7" id="KW-0472">Membrane</keyword>
<keyword evidence="5 7" id="KW-1133">Transmembrane helix</keyword>
<dbReference type="PANTHER" id="PTHR33362:SF5">
    <property type="entry name" value="C4-DICARBOXYLATE TRAP TRANSPORTER LARGE PERMEASE PROTEIN DCTM"/>
    <property type="match status" value="1"/>
</dbReference>
<dbReference type="InterPro" id="IPR010656">
    <property type="entry name" value="DctM"/>
</dbReference>
<comment type="similarity">
    <text evidence="7">Belongs to the TRAP transporter large permease family.</text>
</comment>
<keyword evidence="7" id="KW-0813">Transport</keyword>
<feature type="transmembrane region" description="Helical" evidence="7">
    <location>
        <begin position="315"/>
        <end position="340"/>
    </location>
</feature>
<feature type="transmembrane region" description="Helical" evidence="7">
    <location>
        <begin position="7"/>
        <end position="36"/>
    </location>
</feature>
<feature type="transmembrane region" description="Helical" evidence="7">
    <location>
        <begin position="56"/>
        <end position="83"/>
    </location>
</feature>
<evidence type="ECO:0000256" key="3">
    <source>
        <dbReference type="ARBA" id="ARBA00022519"/>
    </source>
</evidence>
<feature type="transmembrane region" description="Helical" evidence="7">
    <location>
        <begin position="137"/>
        <end position="160"/>
    </location>
</feature>
<feature type="transmembrane region" description="Helical" evidence="7">
    <location>
        <begin position="346"/>
        <end position="364"/>
    </location>
</feature>
<keyword evidence="10" id="KW-1185">Reference proteome</keyword>
<feature type="transmembrane region" description="Helical" evidence="7">
    <location>
        <begin position="371"/>
        <end position="389"/>
    </location>
</feature>
<feature type="transmembrane region" description="Helical" evidence="7">
    <location>
        <begin position="275"/>
        <end position="294"/>
    </location>
</feature>
<evidence type="ECO:0000259" key="8">
    <source>
        <dbReference type="Pfam" id="PF06808"/>
    </source>
</evidence>
<organism evidence="9 10">
    <name type="scientific">Thalassovita taeanensis</name>
    <dbReference type="NCBI Taxonomy" id="657014"/>
    <lineage>
        <taxon>Bacteria</taxon>
        <taxon>Pseudomonadati</taxon>
        <taxon>Pseudomonadota</taxon>
        <taxon>Alphaproteobacteria</taxon>
        <taxon>Rhodobacterales</taxon>
        <taxon>Roseobacteraceae</taxon>
        <taxon>Thalassovita</taxon>
    </lineage>
</organism>
<reference evidence="9 10" key="1">
    <citation type="submission" date="2016-10" db="EMBL/GenBank/DDBJ databases">
        <authorList>
            <person name="de Groot N.N."/>
        </authorList>
    </citation>
    <scope>NUCLEOTIDE SEQUENCE [LARGE SCALE GENOMIC DNA]</scope>
    <source>
        <strain evidence="9 10">DSM 22007</strain>
    </source>
</reference>
<dbReference type="Proteomes" id="UP000198634">
    <property type="component" value="Unassembled WGS sequence"/>
</dbReference>
<protein>
    <recommendedName>
        <fullName evidence="7">TRAP transporter large permease protein</fullName>
    </recommendedName>
</protein>
<keyword evidence="2" id="KW-1003">Cell membrane</keyword>
<sequence length="426" mass="44461">MIALYGPAILIALIILGLPIGFALGIAGVLSLSLIIPPAVISAQMSQIVLQTTSHYVLLTIPMFVLMAELLSAGGIAQDLMIACNRLLRRIRGGLAIACVLTGAILAAASGSSTASVASIARAAYPTMEKLGYDRSFSLGTISISGTLAILIPPSVAFVVYGLMTEEPIGKLFIAGLVPGLLTTIGYLVTIAYMIRRNPKLVPDNTVTDTPTLAQTGRVWPVVLLITLVMVCLYGGIATPTEVGALGAVGAGIIGMALGRLGWDASVAAIGNTLRTSAMIVTIIFGASLFGFFISYTQITNDLLTWIADSGMSRYAVLGLVVLIYLLLGMVMDQFAIIILTVPISHALITGLGFDGIWFGVIVVKTAEIGLVSPPLGLNVFIASAAAKVRPNYGFAGVMPFVVTEMIILAILLAFPALVIFLPNIL</sequence>
<proteinExistence type="inferred from homology"/>
<evidence type="ECO:0000313" key="10">
    <source>
        <dbReference type="Proteomes" id="UP000198634"/>
    </source>
</evidence>
<name>A0A1H9BWI0_9RHOB</name>
<feature type="transmembrane region" description="Helical" evidence="7">
    <location>
        <begin position="172"/>
        <end position="195"/>
    </location>
</feature>
<dbReference type="PIRSF" id="PIRSF006066">
    <property type="entry name" value="HI0050"/>
    <property type="match status" value="1"/>
</dbReference>
<dbReference type="Pfam" id="PF06808">
    <property type="entry name" value="DctM"/>
    <property type="match status" value="1"/>
</dbReference>
<evidence type="ECO:0000256" key="6">
    <source>
        <dbReference type="ARBA" id="ARBA00023136"/>
    </source>
</evidence>
<accession>A0A1H9BWI0</accession>
<evidence type="ECO:0000256" key="2">
    <source>
        <dbReference type="ARBA" id="ARBA00022475"/>
    </source>
</evidence>
<evidence type="ECO:0000256" key="4">
    <source>
        <dbReference type="ARBA" id="ARBA00022692"/>
    </source>
</evidence>
<dbReference type="PANTHER" id="PTHR33362">
    <property type="entry name" value="SIALIC ACID TRAP TRANSPORTER PERMEASE PROTEIN SIAT-RELATED"/>
    <property type="match status" value="1"/>
</dbReference>